<dbReference type="RefSeq" id="WP_061087177.1">
    <property type="nucleotide sequence ID" value="NZ_KQ955921.1"/>
</dbReference>
<feature type="domain" description="ABC transporter" evidence="4">
    <location>
        <begin position="7"/>
        <end position="222"/>
    </location>
</feature>
<comment type="caution">
    <text evidence="5">The sequence shown here is derived from an EMBL/GenBank/DDBJ whole genome shotgun (WGS) entry which is preliminary data.</text>
</comment>
<dbReference type="PROSITE" id="PS00211">
    <property type="entry name" value="ABC_TRANSPORTER_1"/>
    <property type="match status" value="1"/>
</dbReference>
<evidence type="ECO:0000313" key="5">
    <source>
        <dbReference type="EMBL" id="KWZ77307.1"/>
    </source>
</evidence>
<dbReference type="AlphaFoldDB" id="A0A133KCU8"/>
<gene>
    <name evidence="5" type="ORF">HMPREF3213_03293</name>
</gene>
<dbReference type="Proteomes" id="UP000070376">
    <property type="component" value="Unassembled WGS sequence"/>
</dbReference>
<protein>
    <submittedName>
        <fullName evidence="5">ABC transporter, ATP-binding protein</fullName>
    </submittedName>
</protein>
<dbReference type="PANTHER" id="PTHR42939:SF3">
    <property type="entry name" value="ABC TRANSPORTER ATP-BINDING COMPONENT"/>
    <property type="match status" value="1"/>
</dbReference>
<evidence type="ECO:0000259" key="4">
    <source>
        <dbReference type="PROSITE" id="PS50893"/>
    </source>
</evidence>
<evidence type="ECO:0000256" key="2">
    <source>
        <dbReference type="ARBA" id="ARBA00022741"/>
    </source>
</evidence>
<evidence type="ECO:0000256" key="1">
    <source>
        <dbReference type="ARBA" id="ARBA00022448"/>
    </source>
</evidence>
<dbReference type="PANTHER" id="PTHR42939">
    <property type="entry name" value="ABC TRANSPORTER ATP-BINDING PROTEIN ALBC-RELATED"/>
    <property type="match status" value="1"/>
</dbReference>
<dbReference type="PATRIC" id="fig|1398.22.peg.3307"/>
<dbReference type="GO" id="GO:0005524">
    <property type="term" value="F:ATP binding"/>
    <property type="evidence" value="ECO:0007669"/>
    <property type="project" value="UniProtKB-KW"/>
</dbReference>
<dbReference type="PROSITE" id="PS50893">
    <property type="entry name" value="ABC_TRANSPORTER_2"/>
    <property type="match status" value="1"/>
</dbReference>
<reference evidence="6" key="1">
    <citation type="submission" date="2016-01" db="EMBL/GenBank/DDBJ databases">
        <authorList>
            <person name="Mitreva M."/>
            <person name="Pepin K.H."/>
            <person name="Mihindukulasuriya K.A."/>
            <person name="Fulton R."/>
            <person name="Fronick C."/>
            <person name="O'Laughlin M."/>
            <person name="Miner T."/>
            <person name="Herter B."/>
            <person name="Rosa B.A."/>
            <person name="Cordes M."/>
            <person name="Tomlinson C."/>
            <person name="Wollam A."/>
            <person name="Palsikar V.B."/>
            <person name="Mardis E.R."/>
            <person name="Wilson R.K."/>
        </authorList>
    </citation>
    <scope>NUCLEOTIDE SEQUENCE [LARGE SCALE GENOMIC DNA]</scope>
    <source>
        <strain evidence="6">GED7749B</strain>
    </source>
</reference>
<dbReference type="EMBL" id="LRPN01000175">
    <property type="protein sequence ID" value="KWZ77307.1"/>
    <property type="molecule type" value="Genomic_DNA"/>
</dbReference>
<dbReference type="SUPFAM" id="SSF52540">
    <property type="entry name" value="P-loop containing nucleoside triphosphate hydrolases"/>
    <property type="match status" value="1"/>
</dbReference>
<dbReference type="CDD" id="cd03230">
    <property type="entry name" value="ABC_DR_subfamily_A"/>
    <property type="match status" value="1"/>
</dbReference>
<keyword evidence="1" id="KW-0813">Transport</keyword>
<dbReference type="InterPro" id="IPR051782">
    <property type="entry name" value="ABC_Transporter_VariousFunc"/>
</dbReference>
<dbReference type="Gene3D" id="3.40.50.300">
    <property type="entry name" value="P-loop containing nucleotide triphosphate hydrolases"/>
    <property type="match status" value="1"/>
</dbReference>
<accession>A0A133KCU8</accession>
<dbReference type="InterPro" id="IPR003439">
    <property type="entry name" value="ABC_transporter-like_ATP-bd"/>
</dbReference>
<keyword evidence="2" id="KW-0547">Nucleotide-binding</keyword>
<keyword evidence="3 5" id="KW-0067">ATP-binding</keyword>
<organism evidence="5 6">
    <name type="scientific">Heyndrickxia coagulans</name>
    <name type="common">Weizmannia coagulans</name>
    <dbReference type="NCBI Taxonomy" id="1398"/>
    <lineage>
        <taxon>Bacteria</taxon>
        <taxon>Bacillati</taxon>
        <taxon>Bacillota</taxon>
        <taxon>Bacilli</taxon>
        <taxon>Bacillales</taxon>
        <taxon>Bacillaceae</taxon>
        <taxon>Heyndrickxia</taxon>
    </lineage>
</organism>
<proteinExistence type="predicted"/>
<name>A0A133KCU8_HEYCO</name>
<dbReference type="GO" id="GO:0016887">
    <property type="term" value="F:ATP hydrolysis activity"/>
    <property type="evidence" value="ECO:0007669"/>
    <property type="project" value="InterPro"/>
</dbReference>
<evidence type="ECO:0000256" key="3">
    <source>
        <dbReference type="ARBA" id="ARBA00022840"/>
    </source>
</evidence>
<dbReference type="InterPro" id="IPR027417">
    <property type="entry name" value="P-loop_NTPase"/>
</dbReference>
<dbReference type="InterPro" id="IPR003593">
    <property type="entry name" value="AAA+_ATPase"/>
</dbReference>
<dbReference type="InterPro" id="IPR017871">
    <property type="entry name" value="ABC_transporter-like_CS"/>
</dbReference>
<sequence length="226" mass="25357">MNMTNPIKLESVSKKIGKFHVNNISFSAFPKNIVGIIGENGAGKTTLLRIISQTVSLDSGNLSVPPKNEIGFQFDTNHFPEELSAENINLFMPYIFKSWDSKKFKDYLDKFEIPETQSIKYFSKGMKTKMGIAVTLSHHPKLLLLDEVTGGLDPLIRDTVLTIIKEYVKTTSSIAIMSTHLLDDIIKIADKVIFLHKGSMLLKKDVSDISNTNELEAELKNIVARR</sequence>
<dbReference type="SMART" id="SM00382">
    <property type="entry name" value="AAA"/>
    <property type="match status" value="1"/>
</dbReference>
<evidence type="ECO:0000313" key="6">
    <source>
        <dbReference type="Proteomes" id="UP000070376"/>
    </source>
</evidence>
<dbReference type="Pfam" id="PF00005">
    <property type="entry name" value="ABC_tran"/>
    <property type="match status" value="1"/>
</dbReference>